<organism evidence="3 4">
    <name type="scientific">Gordonia otitidis (strain DSM 44809 / CCUG 52243 / JCM 12355 / NBRC 100426 / IFM 10032)</name>
    <dbReference type="NCBI Taxonomy" id="1108044"/>
    <lineage>
        <taxon>Bacteria</taxon>
        <taxon>Bacillati</taxon>
        <taxon>Actinomycetota</taxon>
        <taxon>Actinomycetes</taxon>
        <taxon>Mycobacteriales</taxon>
        <taxon>Gordoniaceae</taxon>
        <taxon>Gordonia</taxon>
    </lineage>
</organism>
<evidence type="ECO:0000256" key="1">
    <source>
        <dbReference type="SAM" id="MobiDB-lite"/>
    </source>
</evidence>
<dbReference type="Proteomes" id="UP000005038">
    <property type="component" value="Unassembled WGS sequence"/>
</dbReference>
<evidence type="ECO:0000313" key="3">
    <source>
        <dbReference type="EMBL" id="GAB33829.1"/>
    </source>
</evidence>
<sequence>MTAMLNVPTPRAVTNSDAAHVEEVVNPAWPWFRQARCRDTDLEFDPQVSRGQRLALVAQDQIATCTYCPVIQYCAVDALKHLYAHGRLSGVWAGVAVGHMTSMDEVRTQLAQIAGLPADHYLARKMSVTERRRREVLIAHQRGRSAAEIVRMLDTSASTVTRDLRAHGHEKDPVTCPQCHRDRQRSP</sequence>
<dbReference type="STRING" id="1108044.GOOTI_083_00040"/>
<dbReference type="OrthoDB" id="24027at2053"/>
<reference evidence="3" key="1">
    <citation type="submission" date="2012-02" db="EMBL/GenBank/DDBJ databases">
        <title>Whole genome shotgun sequence of Gordonia otitidis NBRC 100426.</title>
        <authorList>
            <person name="Yoshida I."/>
            <person name="Hosoyama A."/>
            <person name="Tsuchikane K."/>
            <person name="Katsumata H."/>
            <person name="Yamazaki S."/>
            <person name="Fujita N."/>
        </authorList>
    </citation>
    <scope>NUCLEOTIDE SEQUENCE [LARGE SCALE GENOMIC DNA]</scope>
    <source>
        <strain evidence="3">NBRC 100426</strain>
    </source>
</reference>
<evidence type="ECO:0000259" key="2">
    <source>
        <dbReference type="PROSITE" id="PS51674"/>
    </source>
</evidence>
<keyword evidence="4" id="KW-1185">Reference proteome</keyword>
<name>H5TK21_GORO1</name>
<feature type="region of interest" description="Disordered" evidence="1">
    <location>
        <begin position="168"/>
        <end position="187"/>
    </location>
</feature>
<comment type="caution">
    <text evidence="3">The sequence shown here is derived from an EMBL/GenBank/DDBJ whole genome shotgun (WGS) entry which is preliminary data.</text>
</comment>
<dbReference type="PROSITE" id="PS51674">
    <property type="entry name" value="4FE4S_WBL"/>
    <property type="match status" value="1"/>
</dbReference>
<protein>
    <submittedName>
        <fullName evidence="3">WhiB family regulatory protein</fullName>
    </submittedName>
</protein>
<dbReference type="Pfam" id="PF02467">
    <property type="entry name" value="Whib"/>
    <property type="match status" value="1"/>
</dbReference>
<dbReference type="InterPro" id="IPR034768">
    <property type="entry name" value="4FE4S_WBL"/>
</dbReference>
<dbReference type="AlphaFoldDB" id="H5TK21"/>
<gene>
    <name evidence="3" type="ORF">GOOTI_083_00040</name>
</gene>
<dbReference type="EMBL" id="BAFB01000083">
    <property type="protein sequence ID" value="GAB33829.1"/>
    <property type="molecule type" value="Genomic_DNA"/>
</dbReference>
<evidence type="ECO:0000313" key="4">
    <source>
        <dbReference type="Proteomes" id="UP000005038"/>
    </source>
</evidence>
<accession>H5TK21</accession>
<feature type="domain" description="4Fe-4S Wbl-type" evidence="2">
    <location>
        <begin position="36"/>
        <end position="102"/>
    </location>
</feature>
<proteinExistence type="predicted"/>